<proteinExistence type="predicted"/>
<dbReference type="AlphaFoldDB" id="A0A0F9G8Q1"/>
<reference evidence="1" key="1">
    <citation type="journal article" date="2015" name="Nature">
        <title>Complex archaea that bridge the gap between prokaryotes and eukaryotes.</title>
        <authorList>
            <person name="Spang A."/>
            <person name="Saw J.H."/>
            <person name="Jorgensen S.L."/>
            <person name="Zaremba-Niedzwiedzka K."/>
            <person name="Martijn J."/>
            <person name="Lind A.E."/>
            <person name="van Eijk R."/>
            <person name="Schleper C."/>
            <person name="Guy L."/>
            <person name="Ettema T.J."/>
        </authorList>
    </citation>
    <scope>NUCLEOTIDE SEQUENCE</scope>
</reference>
<dbReference type="EMBL" id="LAZR01018765">
    <property type="protein sequence ID" value="KKL95098.1"/>
    <property type="molecule type" value="Genomic_DNA"/>
</dbReference>
<sequence length="64" mass="7520">MKTYIVIYNAETDFYRVETEHPDTIITDIIKEGYAQEDIEVYEAKRIGLEVTIDNVTIKLDEHN</sequence>
<accession>A0A0F9G8Q1</accession>
<gene>
    <name evidence="1" type="ORF">LCGC14_1858040</name>
</gene>
<organism evidence="1">
    <name type="scientific">marine sediment metagenome</name>
    <dbReference type="NCBI Taxonomy" id="412755"/>
    <lineage>
        <taxon>unclassified sequences</taxon>
        <taxon>metagenomes</taxon>
        <taxon>ecological metagenomes</taxon>
    </lineage>
</organism>
<name>A0A0F9G8Q1_9ZZZZ</name>
<comment type="caution">
    <text evidence="1">The sequence shown here is derived from an EMBL/GenBank/DDBJ whole genome shotgun (WGS) entry which is preliminary data.</text>
</comment>
<protein>
    <submittedName>
        <fullName evidence="1">Uncharacterized protein</fullName>
    </submittedName>
</protein>
<evidence type="ECO:0000313" key="1">
    <source>
        <dbReference type="EMBL" id="KKL95098.1"/>
    </source>
</evidence>